<keyword evidence="1 3" id="KW-0238">DNA-binding</keyword>
<keyword evidence="1" id="KW-0233">DNA recombination</keyword>
<dbReference type="PANTHER" id="PTHR10302">
    <property type="entry name" value="SINGLE-STRANDED DNA-BINDING PROTEIN"/>
    <property type="match status" value="1"/>
</dbReference>
<dbReference type="InterPro" id="IPR011344">
    <property type="entry name" value="ssDNA-bd"/>
</dbReference>
<keyword evidence="4" id="KW-1185">Reference proteome</keyword>
<evidence type="ECO:0000256" key="2">
    <source>
        <dbReference type="SAM" id="MobiDB-lite"/>
    </source>
</evidence>
<dbReference type="AlphaFoldDB" id="A0A5L4LDS4"/>
<feature type="compositionally biased region" description="Low complexity" evidence="2">
    <location>
        <begin position="120"/>
        <end position="136"/>
    </location>
</feature>
<dbReference type="Pfam" id="PF00436">
    <property type="entry name" value="SSB"/>
    <property type="match status" value="1"/>
</dbReference>
<name>A0A5L4LDS4_CAMFE</name>
<feature type="region of interest" description="Disordered" evidence="2">
    <location>
        <begin position="108"/>
        <end position="209"/>
    </location>
</feature>
<dbReference type="HAMAP" id="MF_00984">
    <property type="entry name" value="SSB"/>
    <property type="match status" value="1"/>
</dbReference>
<dbReference type="PROSITE" id="PS50935">
    <property type="entry name" value="SSB"/>
    <property type="match status" value="1"/>
</dbReference>
<dbReference type="GO" id="GO:0006310">
    <property type="term" value="P:DNA recombination"/>
    <property type="evidence" value="ECO:0007669"/>
    <property type="project" value="UniProtKB-UniRule"/>
</dbReference>
<dbReference type="OMA" id="CFIDARL"/>
<dbReference type="Proteomes" id="UP000535509">
    <property type="component" value="Unassembled WGS sequence"/>
</dbReference>
<keyword evidence="1" id="KW-0234">DNA repair</keyword>
<comment type="caution">
    <text evidence="3">The sequence shown here is derived from an EMBL/GenBank/DDBJ whole genome shotgun (WGS) entry which is preliminary data.</text>
</comment>
<dbReference type="InterPro" id="IPR000424">
    <property type="entry name" value="Primosome_PriB/ssb"/>
</dbReference>
<dbReference type="RefSeq" id="WP_002849756.1">
    <property type="nucleotide sequence ID" value="NZ_AACCWR020000029.1"/>
</dbReference>
<evidence type="ECO:0000256" key="1">
    <source>
        <dbReference type="HAMAP-Rule" id="MF_00984"/>
    </source>
</evidence>
<dbReference type="NCBIfam" id="TIGR00621">
    <property type="entry name" value="ssb"/>
    <property type="match status" value="1"/>
</dbReference>
<dbReference type="PANTHER" id="PTHR10302:SF27">
    <property type="entry name" value="SINGLE-STRANDED DNA-BINDING PROTEIN"/>
    <property type="match status" value="1"/>
</dbReference>
<dbReference type="EMBL" id="AABTCC010000016">
    <property type="protein sequence ID" value="EAI8859358.1"/>
    <property type="molecule type" value="Genomic_DNA"/>
</dbReference>
<keyword evidence="1" id="KW-0235">DNA replication</keyword>
<dbReference type="GeneID" id="61064957"/>
<sequence length="209" mass="23614">MFNKVILVGNLTRDIELRYAQSGSAIGSTGIAVTRKFSGANGEKREETCFIDITFFGRQAEIANQYLNKGSKILVEGRLKFDQWQDQNGNNRSKHSITVESMEMLGSQTQGGFKDSHQDQTNSQYSNTSYSSNYQNPTGYQNDSNMNSGYRGQESFAQKTPKIATNEQPYEEKIPEIDIDSDLPTQSQNRQNKPKQNIDVNIDDEEIPF</sequence>
<reference evidence="3 4" key="1">
    <citation type="submission" date="2018-06" db="EMBL/GenBank/DDBJ databases">
        <authorList>
            <consortium name="PulseNet: The National Subtyping Network for Foodborne Disease Surveillance"/>
            <person name="Tarr C.L."/>
            <person name="Trees E."/>
            <person name="Katz L.S."/>
            <person name="Carleton-Romer H.A."/>
            <person name="Stroika S."/>
            <person name="Kucerova Z."/>
            <person name="Roache K.F."/>
            <person name="Sabol A.L."/>
            <person name="Besser J."/>
            <person name="Gerner-Smidt P."/>
        </authorList>
    </citation>
    <scope>NUCLEOTIDE SEQUENCE [LARGE SCALE GENOMIC DNA]</scope>
    <source>
        <strain evidence="3 4">PNUSAC001503</strain>
    </source>
</reference>
<protein>
    <recommendedName>
        <fullName evidence="1">Single-stranded DNA-binding protein</fullName>
        <shortName evidence="1">SSB</shortName>
    </recommendedName>
</protein>
<dbReference type="SUPFAM" id="SSF50249">
    <property type="entry name" value="Nucleic acid-binding proteins"/>
    <property type="match status" value="1"/>
</dbReference>
<dbReference type="GO" id="GO:0006260">
    <property type="term" value="P:DNA replication"/>
    <property type="evidence" value="ECO:0007669"/>
    <property type="project" value="UniProtKB-UniRule"/>
</dbReference>
<evidence type="ECO:0000313" key="4">
    <source>
        <dbReference type="Proteomes" id="UP000535509"/>
    </source>
</evidence>
<feature type="compositionally biased region" description="Polar residues" evidence="2">
    <location>
        <begin position="137"/>
        <end position="168"/>
    </location>
</feature>
<feature type="compositionally biased region" description="Polar residues" evidence="2">
    <location>
        <begin position="183"/>
        <end position="199"/>
    </location>
</feature>
<dbReference type="Gene3D" id="2.40.50.140">
    <property type="entry name" value="Nucleic acid-binding proteins"/>
    <property type="match status" value="1"/>
</dbReference>
<comment type="function">
    <text evidence="1">Plays an important role in DNA replication, recombination and repair. Binds to ssDNA and to an array of partner proteins to recruit them to their sites of action during DNA metabolism.</text>
</comment>
<accession>A0A5L4LDS4</accession>
<comment type="subunit">
    <text evidence="1">Homotetramer.</text>
</comment>
<dbReference type="GO" id="GO:0009295">
    <property type="term" value="C:nucleoid"/>
    <property type="evidence" value="ECO:0007669"/>
    <property type="project" value="TreeGrafter"/>
</dbReference>
<dbReference type="GO" id="GO:0003697">
    <property type="term" value="F:single-stranded DNA binding"/>
    <property type="evidence" value="ECO:0007669"/>
    <property type="project" value="UniProtKB-UniRule"/>
</dbReference>
<comment type="caution">
    <text evidence="1">Lacks conserved residue(s) required for the propagation of feature annotation.</text>
</comment>
<gene>
    <name evidence="3" type="ORF">CX802_05895</name>
</gene>
<feature type="short sequence motif" description="Important for interaction with partner proteins" evidence="1">
    <location>
        <begin position="204"/>
        <end position="209"/>
    </location>
</feature>
<proteinExistence type="inferred from homology"/>
<organism evidence="3 4">
    <name type="scientific">Campylobacter fetus</name>
    <dbReference type="NCBI Taxonomy" id="196"/>
    <lineage>
        <taxon>Bacteria</taxon>
        <taxon>Pseudomonadati</taxon>
        <taxon>Campylobacterota</taxon>
        <taxon>Epsilonproteobacteria</taxon>
        <taxon>Campylobacterales</taxon>
        <taxon>Campylobacteraceae</taxon>
        <taxon>Campylobacter</taxon>
    </lineage>
</organism>
<dbReference type="CDD" id="cd04496">
    <property type="entry name" value="SSB_OBF"/>
    <property type="match status" value="1"/>
</dbReference>
<evidence type="ECO:0000313" key="3">
    <source>
        <dbReference type="EMBL" id="EAI8859358.1"/>
    </source>
</evidence>
<keyword evidence="1" id="KW-0227">DNA damage</keyword>
<dbReference type="GO" id="GO:0006281">
    <property type="term" value="P:DNA repair"/>
    <property type="evidence" value="ECO:0007669"/>
    <property type="project" value="UniProtKB-UniRule"/>
</dbReference>
<dbReference type="InterPro" id="IPR012340">
    <property type="entry name" value="NA-bd_OB-fold"/>
</dbReference>
<dbReference type="NCBIfam" id="NF006297">
    <property type="entry name" value="PRK08486.1"/>
    <property type="match status" value="1"/>
</dbReference>